<dbReference type="PATRIC" id="fig|1622118.3.peg.515"/>
<dbReference type="GO" id="GO:0006400">
    <property type="term" value="P:tRNA modification"/>
    <property type="evidence" value="ECO:0007669"/>
    <property type="project" value="InterPro"/>
</dbReference>
<dbReference type="PIRSF" id="PIRSF020736">
    <property type="entry name" value="MiaE"/>
    <property type="match status" value="1"/>
</dbReference>
<dbReference type="EMBL" id="CP013355">
    <property type="protein sequence ID" value="AMC10190.1"/>
    <property type="molecule type" value="Genomic_DNA"/>
</dbReference>
<sequence>MLGLKSTTNPEWAKIVEANLGAFLTDHAFAEQKAAAGGFSLIISYSEETELVKALSEYTIEETEHFKLVHDFMTARGFKLGRDTKSNYAAHLLKFFPKTKDRIESLVSRCLIAALIEARSCERFKTLADYTSDKELEQFYRDLIASEAGHYSQFLKFAKSYQDKNVVDKKWDELLTYEAIYMETQGKTPLVHG</sequence>
<dbReference type="PANTHER" id="PTHR42637">
    <property type="entry name" value="TRNA-(MS[2]IO[6]A)-HYDROXYLASE"/>
    <property type="match status" value="1"/>
</dbReference>
<keyword evidence="2" id="KW-1185">Reference proteome</keyword>
<dbReference type="RefSeq" id="WP_068205985.1">
    <property type="nucleotide sequence ID" value="NZ_CP013355.1"/>
</dbReference>
<proteinExistence type="predicted"/>
<reference evidence="1 2" key="2">
    <citation type="journal article" date="2016" name="Int. J. Syst. Evol. Microbiol.">
        <title>Lutibacter profundi sp. nov., isolated from a deep-sea hydrothermal system on the Arctic Mid-Ocean Ridge and emended description of the genus Lutibacter.</title>
        <authorList>
            <person name="Le Moine Bauer S."/>
            <person name="Roalkvam I."/>
            <person name="Steen I.H."/>
            <person name="Dahle H."/>
        </authorList>
    </citation>
    <scope>NUCLEOTIDE SEQUENCE [LARGE SCALE GENOMIC DNA]</scope>
    <source>
        <strain evidence="1 2">LP1</strain>
    </source>
</reference>
<dbReference type="InterPro" id="IPR009078">
    <property type="entry name" value="Ferritin-like_SF"/>
</dbReference>
<dbReference type="Proteomes" id="UP000059672">
    <property type="component" value="Chromosome"/>
</dbReference>
<evidence type="ECO:0000313" key="2">
    <source>
        <dbReference type="Proteomes" id="UP000059672"/>
    </source>
</evidence>
<accession>A0A0X8G529</accession>
<protein>
    <submittedName>
        <fullName evidence="1">tRNA hydroxylase</fullName>
    </submittedName>
</protein>
<dbReference type="InterPro" id="IPR012347">
    <property type="entry name" value="Ferritin-like"/>
</dbReference>
<dbReference type="PANTHER" id="PTHR42637:SF1">
    <property type="entry name" value="TRNA 2-(METHYLSULFANYL)-N(6)-ISOPENTENYLADENOSINE(37) HYDROXYLASE"/>
    <property type="match status" value="1"/>
</dbReference>
<dbReference type="AlphaFoldDB" id="A0A0X8G529"/>
<name>A0A0X8G529_9FLAO</name>
<dbReference type="OrthoDB" id="9802518at2"/>
<dbReference type="Gene3D" id="1.20.1260.10">
    <property type="match status" value="1"/>
</dbReference>
<dbReference type="InterPro" id="IPR010386">
    <property type="entry name" value="tRNA-Hydrxlase_MiaE"/>
</dbReference>
<evidence type="ECO:0000313" key="1">
    <source>
        <dbReference type="EMBL" id="AMC10190.1"/>
    </source>
</evidence>
<gene>
    <name evidence="1" type="ORF">Lupro_02505</name>
</gene>
<dbReference type="SUPFAM" id="SSF47240">
    <property type="entry name" value="Ferritin-like"/>
    <property type="match status" value="1"/>
</dbReference>
<dbReference type="GO" id="GO:0045301">
    <property type="term" value="F:tRNA 2-(methylsulfanyl)-N(6)-isopentenyladenosine(37) hydroxylase activity"/>
    <property type="evidence" value="ECO:0007669"/>
    <property type="project" value="InterPro"/>
</dbReference>
<reference evidence="2" key="1">
    <citation type="submission" date="2015-12" db="EMBL/GenBank/DDBJ databases">
        <title>Complete genome sequence of Lutibacter profundus strain LP1.</title>
        <authorList>
            <person name="Wissuwa J."/>
            <person name="Le Moine Bauer S."/>
            <person name="Stokke R."/>
            <person name="Dahle H."/>
            <person name="Steen I.H."/>
        </authorList>
    </citation>
    <scope>NUCLEOTIDE SEQUENCE [LARGE SCALE GENOMIC DNA]</scope>
    <source>
        <strain evidence="2">LP1</strain>
    </source>
</reference>
<dbReference type="CDD" id="cd07910">
    <property type="entry name" value="MiaE"/>
    <property type="match status" value="1"/>
</dbReference>
<organism evidence="1 2">
    <name type="scientific">Lutibacter profundi</name>
    <dbReference type="NCBI Taxonomy" id="1622118"/>
    <lineage>
        <taxon>Bacteria</taxon>
        <taxon>Pseudomonadati</taxon>
        <taxon>Bacteroidota</taxon>
        <taxon>Flavobacteriia</taxon>
        <taxon>Flavobacteriales</taxon>
        <taxon>Flavobacteriaceae</taxon>
        <taxon>Lutibacter</taxon>
    </lineage>
</organism>
<dbReference type="STRING" id="1622118.Lupro_02505"/>
<dbReference type="Pfam" id="PF06175">
    <property type="entry name" value="MiaE"/>
    <property type="match status" value="1"/>
</dbReference>
<dbReference type="KEGG" id="lut:Lupro_02505"/>